<keyword evidence="4 7" id="KW-1133">Transmembrane helix</keyword>
<dbReference type="Proteomes" id="UP000316095">
    <property type="component" value="Unassembled WGS sequence"/>
</dbReference>
<feature type="transmembrane region" description="Helical" evidence="7">
    <location>
        <begin position="146"/>
        <end position="166"/>
    </location>
</feature>
<comment type="caution">
    <text evidence="8">The sequence shown here is derived from an EMBL/GenBank/DDBJ whole genome shotgun (WGS) entry which is preliminary data.</text>
</comment>
<organism evidence="8 9">
    <name type="scientific">Rubinisphaera italica</name>
    <dbReference type="NCBI Taxonomy" id="2527969"/>
    <lineage>
        <taxon>Bacteria</taxon>
        <taxon>Pseudomonadati</taxon>
        <taxon>Planctomycetota</taxon>
        <taxon>Planctomycetia</taxon>
        <taxon>Planctomycetales</taxon>
        <taxon>Planctomycetaceae</taxon>
        <taxon>Rubinisphaera</taxon>
    </lineage>
</organism>
<dbReference type="Pfam" id="PF00230">
    <property type="entry name" value="MIP"/>
    <property type="match status" value="1"/>
</dbReference>
<evidence type="ECO:0000256" key="1">
    <source>
        <dbReference type="ARBA" id="ARBA00004141"/>
    </source>
</evidence>
<dbReference type="RefSeq" id="WP_207310080.1">
    <property type="nucleotide sequence ID" value="NZ_SJPG01000001.1"/>
</dbReference>
<feature type="transmembrane region" description="Helical" evidence="7">
    <location>
        <begin position="83"/>
        <end position="101"/>
    </location>
</feature>
<dbReference type="PANTHER" id="PTHR45724">
    <property type="entry name" value="AQUAPORIN NIP2-1"/>
    <property type="match status" value="1"/>
</dbReference>
<keyword evidence="3 6" id="KW-0812">Transmembrane</keyword>
<dbReference type="SUPFAM" id="SSF81338">
    <property type="entry name" value="Aquaporin-like"/>
    <property type="match status" value="1"/>
</dbReference>
<reference evidence="8 9" key="1">
    <citation type="submission" date="2019-02" db="EMBL/GenBank/DDBJ databases">
        <title>Deep-cultivation of Planctomycetes and their phenomic and genomic characterization uncovers novel biology.</title>
        <authorList>
            <person name="Wiegand S."/>
            <person name="Jogler M."/>
            <person name="Boedeker C."/>
            <person name="Pinto D."/>
            <person name="Vollmers J."/>
            <person name="Rivas-Marin E."/>
            <person name="Kohn T."/>
            <person name="Peeters S.H."/>
            <person name="Heuer A."/>
            <person name="Rast P."/>
            <person name="Oberbeckmann S."/>
            <person name="Bunk B."/>
            <person name="Jeske O."/>
            <person name="Meyerdierks A."/>
            <person name="Storesund J.E."/>
            <person name="Kallscheuer N."/>
            <person name="Luecker S."/>
            <person name="Lage O.M."/>
            <person name="Pohl T."/>
            <person name="Merkel B.J."/>
            <person name="Hornburger P."/>
            <person name="Mueller R.-W."/>
            <person name="Bruemmer F."/>
            <person name="Labrenz M."/>
            <person name="Spormann A.M."/>
            <person name="Op Den Camp H."/>
            <person name="Overmann J."/>
            <person name="Amann R."/>
            <person name="Jetten M.S.M."/>
            <person name="Mascher T."/>
            <person name="Medema M.H."/>
            <person name="Devos D.P."/>
            <person name="Kaster A.-K."/>
            <person name="Ovreas L."/>
            <person name="Rohde M."/>
            <person name="Galperin M.Y."/>
            <person name="Jogler C."/>
        </authorList>
    </citation>
    <scope>NUCLEOTIDE SEQUENCE [LARGE SCALE GENOMIC DNA]</scope>
    <source>
        <strain evidence="8 9">Pan54</strain>
    </source>
</reference>
<dbReference type="AlphaFoldDB" id="A0A5C5XD35"/>
<comment type="similarity">
    <text evidence="6">Belongs to the MIP/aquaporin (TC 1.A.8) family.</text>
</comment>
<dbReference type="PANTHER" id="PTHR45724:SF13">
    <property type="entry name" value="AQUAPORIN NIP1-1-RELATED"/>
    <property type="match status" value="1"/>
</dbReference>
<protein>
    <submittedName>
        <fullName evidence="8">Glycerol uptake facilitator protein</fullName>
    </submittedName>
</protein>
<feature type="transmembrane region" description="Helical" evidence="7">
    <location>
        <begin position="31"/>
        <end position="52"/>
    </location>
</feature>
<keyword evidence="9" id="KW-1185">Reference proteome</keyword>
<evidence type="ECO:0000256" key="6">
    <source>
        <dbReference type="RuleBase" id="RU000477"/>
    </source>
</evidence>
<evidence type="ECO:0000256" key="3">
    <source>
        <dbReference type="ARBA" id="ARBA00022692"/>
    </source>
</evidence>
<evidence type="ECO:0000256" key="5">
    <source>
        <dbReference type="ARBA" id="ARBA00023136"/>
    </source>
</evidence>
<dbReference type="InterPro" id="IPR023271">
    <property type="entry name" value="Aquaporin-like"/>
</dbReference>
<sequence>MNKYYAEIIGTFALVFAGTGAIVVNDVAGGSITHVGIALTFGLIVMSMIYAIGDISGAHINPAVTIAFWIAGRFELKFVGPYLISQLIGAFAASGLLRVLFLDHVTLGATLPAGPWWQSFIFEIVLTFLLMFVILNVTVGAKEKGIMAGAAIGSVVALEAMFAGPICGASMNPARSIAPAVVSGELQYFWLYLIAPTLGALLAIPVSQCIQNDETQSTQSPLEES</sequence>
<feature type="transmembrane region" description="Helical" evidence="7">
    <location>
        <begin position="116"/>
        <end position="139"/>
    </location>
</feature>
<proteinExistence type="inferred from homology"/>
<evidence type="ECO:0000256" key="2">
    <source>
        <dbReference type="ARBA" id="ARBA00022448"/>
    </source>
</evidence>
<dbReference type="PROSITE" id="PS00221">
    <property type="entry name" value="MIP"/>
    <property type="match status" value="1"/>
</dbReference>
<evidence type="ECO:0000256" key="7">
    <source>
        <dbReference type="SAM" id="Phobius"/>
    </source>
</evidence>
<feature type="transmembrane region" description="Helical" evidence="7">
    <location>
        <begin position="6"/>
        <end position="24"/>
    </location>
</feature>
<keyword evidence="5 7" id="KW-0472">Membrane</keyword>
<keyword evidence="2 6" id="KW-0813">Transport</keyword>
<evidence type="ECO:0000256" key="4">
    <source>
        <dbReference type="ARBA" id="ARBA00022989"/>
    </source>
</evidence>
<dbReference type="Gene3D" id="1.20.1080.10">
    <property type="entry name" value="Glycerol uptake facilitator protein"/>
    <property type="match status" value="1"/>
</dbReference>
<dbReference type="InterPro" id="IPR034294">
    <property type="entry name" value="Aquaporin_transptr"/>
</dbReference>
<gene>
    <name evidence="8" type="primary">glpF</name>
    <name evidence="8" type="ORF">Pan54_16320</name>
</gene>
<accession>A0A5C5XD35</accession>
<dbReference type="PRINTS" id="PR00783">
    <property type="entry name" value="MINTRINSICP"/>
</dbReference>
<dbReference type="InterPro" id="IPR022357">
    <property type="entry name" value="MIP_CS"/>
</dbReference>
<dbReference type="GO" id="GO:0016020">
    <property type="term" value="C:membrane"/>
    <property type="evidence" value="ECO:0007669"/>
    <property type="project" value="UniProtKB-SubCell"/>
</dbReference>
<dbReference type="InterPro" id="IPR000425">
    <property type="entry name" value="MIP"/>
</dbReference>
<evidence type="ECO:0000313" key="8">
    <source>
        <dbReference type="EMBL" id="TWT60900.1"/>
    </source>
</evidence>
<feature type="transmembrane region" description="Helical" evidence="7">
    <location>
        <begin position="186"/>
        <end position="206"/>
    </location>
</feature>
<name>A0A5C5XD35_9PLAN</name>
<comment type="subcellular location">
    <subcellularLocation>
        <location evidence="1">Membrane</location>
        <topology evidence="1">Multi-pass membrane protein</topology>
    </subcellularLocation>
</comment>
<evidence type="ECO:0000313" key="9">
    <source>
        <dbReference type="Proteomes" id="UP000316095"/>
    </source>
</evidence>
<dbReference type="GO" id="GO:0015267">
    <property type="term" value="F:channel activity"/>
    <property type="evidence" value="ECO:0007669"/>
    <property type="project" value="InterPro"/>
</dbReference>
<dbReference type="EMBL" id="SJPG01000001">
    <property type="protein sequence ID" value="TWT60900.1"/>
    <property type="molecule type" value="Genomic_DNA"/>
</dbReference>